<evidence type="ECO:0000256" key="5">
    <source>
        <dbReference type="SAM" id="SignalP"/>
    </source>
</evidence>
<gene>
    <name evidence="7" type="ORF">IPH26_21240</name>
</gene>
<feature type="repeat" description="TPR" evidence="3">
    <location>
        <begin position="105"/>
        <end position="138"/>
    </location>
</feature>
<dbReference type="InterPro" id="IPR056203">
    <property type="entry name" value="Cds6_C"/>
</dbReference>
<dbReference type="Pfam" id="PF24125">
    <property type="entry name" value="Cds6_C"/>
    <property type="match status" value="1"/>
</dbReference>
<evidence type="ECO:0000256" key="4">
    <source>
        <dbReference type="SAM" id="MobiDB-lite"/>
    </source>
</evidence>
<accession>A0A9D7E2F7</accession>
<protein>
    <submittedName>
        <fullName evidence="7">Tetratricopeptide repeat protein</fullName>
    </submittedName>
</protein>
<evidence type="ECO:0000256" key="1">
    <source>
        <dbReference type="ARBA" id="ARBA00022737"/>
    </source>
</evidence>
<dbReference type="SUPFAM" id="SSF48452">
    <property type="entry name" value="TPR-like"/>
    <property type="match status" value="1"/>
</dbReference>
<feature type="chain" id="PRO_5039638058" evidence="5">
    <location>
        <begin position="39"/>
        <end position="378"/>
    </location>
</feature>
<dbReference type="InterPro" id="IPR011990">
    <property type="entry name" value="TPR-like_helical_dom_sf"/>
</dbReference>
<dbReference type="PANTHER" id="PTHR44943:SF8">
    <property type="entry name" value="TPR REPEAT-CONTAINING PROTEIN MJ0263"/>
    <property type="match status" value="1"/>
</dbReference>
<evidence type="ECO:0000259" key="6">
    <source>
        <dbReference type="Pfam" id="PF24125"/>
    </source>
</evidence>
<dbReference type="Pfam" id="PF13432">
    <property type="entry name" value="TPR_16"/>
    <property type="match status" value="2"/>
</dbReference>
<dbReference type="PANTHER" id="PTHR44943">
    <property type="entry name" value="CELLULOSE SYNTHASE OPERON PROTEIN C"/>
    <property type="match status" value="1"/>
</dbReference>
<reference evidence="7" key="1">
    <citation type="submission" date="2020-10" db="EMBL/GenBank/DDBJ databases">
        <title>Connecting structure to function with the recovery of over 1000 high-quality activated sludge metagenome-assembled genomes encoding full-length rRNA genes using long-read sequencing.</title>
        <authorList>
            <person name="Singleton C.M."/>
            <person name="Petriglieri F."/>
            <person name="Kristensen J.M."/>
            <person name="Kirkegaard R.H."/>
            <person name="Michaelsen T.Y."/>
            <person name="Andersen M.H."/>
            <person name="Karst S.M."/>
            <person name="Dueholm M.S."/>
            <person name="Nielsen P.H."/>
            <person name="Albertsen M."/>
        </authorList>
    </citation>
    <scope>NUCLEOTIDE SEQUENCE</scope>
    <source>
        <strain evidence="7">Bjer_18-Q3-R1-45_BAT3C.347</strain>
    </source>
</reference>
<feature type="signal peptide" evidence="5">
    <location>
        <begin position="1"/>
        <end position="38"/>
    </location>
</feature>
<dbReference type="Gene3D" id="1.25.40.10">
    <property type="entry name" value="Tetratricopeptide repeat domain"/>
    <property type="match status" value="1"/>
</dbReference>
<dbReference type="Proteomes" id="UP000807785">
    <property type="component" value="Unassembled WGS sequence"/>
</dbReference>
<dbReference type="SUPFAM" id="SSF54427">
    <property type="entry name" value="NTF2-like"/>
    <property type="match status" value="1"/>
</dbReference>
<sequence length="378" mass="40145">MRTHLFQRPFQRLLPRLLPLAASITFAFGMLGAAPAHADALSEAQTLLKQGQLQPALERVDQYLATKPKDAQGRFLKGLVLTELNRPAEAIGVFTKLTEDYPELPEPFNNLAVIYAQQKQYDKAKVALEMAIRTHPSYATAHENLGDIYARLASQAYDKALQLDSNNATAQNKLAMMRDLTSLAGRAGARPPATVVAAATPAAPAAAPAPAAKPAPAPVATAPAPVSVPTPAPAAKPATPAPVAAAAPAAAPTPKPADSKPAVDAAATAGVSKAVDQWAKAWSAKDIKAYLAQYGADFRPPDGASRSAWEQERTARVTKPGKIDVDIEDLAVELDGDKATAQFRQHYRSANLNSSTGKTLVLTRHGDKWQIQQERIGR</sequence>
<keyword evidence="5" id="KW-0732">Signal</keyword>
<comment type="caution">
    <text evidence="7">The sequence shown here is derived from an EMBL/GenBank/DDBJ whole genome shotgun (WGS) entry which is preliminary data.</text>
</comment>
<keyword evidence="2 3" id="KW-0802">TPR repeat</keyword>
<organism evidence="7 8">
    <name type="scientific">Candidatus Methylophosphatis roskildensis</name>
    <dbReference type="NCBI Taxonomy" id="2899263"/>
    <lineage>
        <taxon>Bacteria</taxon>
        <taxon>Pseudomonadati</taxon>
        <taxon>Pseudomonadota</taxon>
        <taxon>Betaproteobacteria</taxon>
        <taxon>Nitrosomonadales</taxon>
        <taxon>Sterolibacteriaceae</taxon>
        <taxon>Candidatus Methylophosphatis</taxon>
    </lineage>
</organism>
<feature type="region of interest" description="Disordered" evidence="4">
    <location>
        <begin position="206"/>
        <end position="239"/>
    </location>
</feature>
<proteinExistence type="predicted"/>
<evidence type="ECO:0000256" key="2">
    <source>
        <dbReference type="ARBA" id="ARBA00022803"/>
    </source>
</evidence>
<dbReference type="Gene3D" id="3.10.450.50">
    <property type="match status" value="1"/>
</dbReference>
<dbReference type="InterPro" id="IPR019734">
    <property type="entry name" value="TPR_rpt"/>
</dbReference>
<evidence type="ECO:0000313" key="8">
    <source>
        <dbReference type="Proteomes" id="UP000807785"/>
    </source>
</evidence>
<evidence type="ECO:0000313" key="7">
    <source>
        <dbReference type="EMBL" id="MBK6975358.1"/>
    </source>
</evidence>
<feature type="domain" description="Cds6 C-terminal" evidence="6">
    <location>
        <begin position="272"/>
        <end position="374"/>
    </location>
</feature>
<keyword evidence="1" id="KW-0677">Repeat</keyword>
<dbReference type="EMBL" id="JADJEV010000005">
    <property type="protein sequence ID" value="MBK6975358.1"/>
    <property type="molecule type" value="Genomic_DNA"/>
</dbReference>
<dbReference type="InterPro" id="IPR051685">
    <property type="entry name" value="Ycf3/AcsC/BcsC/TPR_MFPF"/>
</dbReference>
<dbReference type="AlphaFoldDB" id="A0A9D7E2F7"/>
<dbReference type="SMART" id="SM00028">
    <property type="entry name" value="TPR"/>
    <property type="match status" value="3"/>
</dbReference>
<dbReference type="InterPro" id="IPR032710">
    <property type="entry name" value="NTF2-like_dom_sf"/>
</dbReference>
<evidence type="ECO:0000256" key="3">
    <source>
        <dbReference type="PROSITE-ProRule" id="PRU00339"/>
    </source>
</evidence>
<name>A0A9D7E2F7_9PROT</name>
<dbReference type="PROSITE" id="PS50005">
    <property type="entry name" value="TPR"/>
    <property type="match status" value="1"/>
</dbReference>